<evidence type="ECO:0000256" key="8">
    <source>
        <dbReference type="ARBA" id="ARBA00031347"/>
    </source>
</evidence>
<keyword evidence="6" id="KW-0333">Golgi apparatus</keyword>
<evidence type="ECO:0000256" key="6">
    <source>
        <dbReference type="ARBA" id="ARBA00023034"/>
    </source>
</evidence>
<evidence type="ECO:0000313" key="10">
    <source>
        <dbReference type="Proteomes" id="UP000243579"/>
    </source>
</evidence>
<comment type="similarity">
    <text evidence="2">Belongs to the COG8 family.</text>
</comment>
<keyword evidence="5" id="KW-0653">Protein transport</keyword>
<dbReference type="PANTHER" id="PTHR21311:SF0">
    <property type="entry name" value="CONSERVED OLIGOMERIC GOLGI COMPLEX SUBUNIT 8"/>
    <property type="match status" value="1"/>
</dbReference>
<dbReference type="EMBL" id="JNBR01000081">
    <property type="protein sequence ID" value="OQR98647.1"/>
    <property type="molecule type" value="Genomic_DNA"/>
</dbReference>
<dbReference type="PANTHER" id="PTHR21311">
    <property type="entry name" value="CONSERVED OLIGOMERIC GOLGI COMPLEX COMPONENT 8"/>
    <property type="match status" value="1"/>
</dbReference>
<sequence>MLLASQDELVGKPWRLARHMDDVGDRLQRLALKNYHVFVQSQQCSQVVTAELHTISGNVSAVDAGLPRLLARCEQLDKSVQAAAKANAEIQYILSHHAQLMELLEIPALVDACISHDLIEEALDTIQFAKGLLADQPSKAAATSSILRNLLLEVQEATAALRAKIIETLQQDLPLAKCLHLVAYLRRVDALWAPVVASYDEALKHEFLACRSAWLTRTTQGLSTADPYHYLMQLIDAKRTSWFDLITQYTAIFGHQQTVATTDAPLCSWAMQLVVDLMTILDTELPKMDDFGSIASVMEQMLFFASSLGRVQIDFSAMVLVAFESHIFARVTGQWTAVVADFQAALQAHTQPKAYGATPIVLASFRQLPAAPDAPPHALMASPVLAQLTNGLLASFNDLRLCTLTALHYRLSAQLQATLERVVDVVAAFVAATGVVLSAKADDARSLDAQLLKLTQMLEVEWVPYILRCFDCLFSSQKGLPTALREVSPPQPCAADRS</sequence>
<dbReference type="AlphaFoldDB" id="A0A1V9ZL02"/>
<comment type="subcellular location">
    <subcellularLocation>
        <location evidence="1">Golgi apparatus membrane</location>
        <topology evidence="1">Peripheral membrane protein</topology>
    </subcellularLocation>
</comment>
<dbReference type="STRING" id="1202772.A0A1V9ZL02"/>
<dbReference type="InterPro" id="IPR007255">
    <property type="entry name" value="COG8"/>
</dbReference>
<dbReference type="GO" id="GO:0015031">
    <property type="term" value="P:protein transport"/>
    <property type="evidence" value="ECO:0007669"/>
    <property type="project" value="UniProtKB-KW"/>
</dbReference>
<evidence type="ECO:0000256" key="3">
    <source>
        <dbReference type="ARBA" id="ARBA00020983"/>
    </source>
</evidence>
<dbReference type="OrthoDB" id="1661054at2759"/>
<name>A0A1V9ZL02_ACHHY</name>
<evidence type="ECO:0000256" key="7">
    <source>
        <dbReference type="ARBA" id="ARBA00023136"/>
    </source>
</evidence>
<dbReference type="Proteomes" id="UP000243579">
    <property type="component" value="Unassembled WGS sequence"/>
</dbReference>
<reference evidence="9 10" key="1">
    <citation type="journal article" date="2014" name="Genome Biol. Evol.">
        <title>The secreted proteins of Achlya hypogyna and Thraustotheca clavata identify the ancestral oomycete secretome and reveal gene acquisitions by horizontal gene transfer.</title>
        <authorList>
            <person name="Misner I."/>
            <person name="Blouin N."/>
            <person name="Leonard G."/>
            <person name="Richards T.A."/>
            <person name="Lane C.E."/>
        </authorList>
    </citation>
    <scope>NUCLEOTIDE SEQUENCE [LARGE SCALE GENOMIC DNA]</scope>
    <source>
        <strain evidence="9 10">ATCC 48635</strain>
    </source>
</reference>
<keyword evidence="10" id="KW-1185">Reference proteome</keyword>
<evidence type="ECO:0000256" key="4">
    <source>
        <dbReference type="ARBA" id="ARBA00022448"/>
    </source>
</evidence>
<dbReference type="GO" id="GO:0017119">
    <property type="term" value="C:Golgi transport complex"/>
    <property type="evidence" value="ECO:0007669"/>
    <property type="project" value="InterPro"/>
</dbReference>
<protein>
    <recommendedName>
        <fullName evidence="3">Conserved oligomeric Golgi complex subunit 8</fullName>
    </recommendedName>
    <alternativeName>
        <fullName evidence="8">Component of oligomeric Golgi complex 8</fullName>
    </alternativeName>
</protein>
<dbReference type="Pfam" id="PF04124">
    <property type="entry name" value="Dor1"/>
    <property type="match status" value="1"/>
</dbReference>
<keyword evidence="4" id="KW-0813">Transport</keyword>
<organism evidence="9 10">
    <name type="scientific">Achlya hypogyna</name>
    <name type="common">Oomycete</name>
    <name type="synonym">Protoachlya hypogyna</name>
    <dbReference type="NCBI Taxonomy" id="1202772"/>
    <lineage>
        <taxon>Eukaryota</taxon>
        <taxon>Sar</taxon>
        <taxon>Stramenopiles</taxon>
        <taxon>Oomycota</taxon>
        <taxon>Saprolegniomycetes</taxon>
        <taxon>Saprolegniales</taxon>
        <taxon>Achlyaceae</taxon>
        <taxon>Achlya</taxon>
    </lineage>
</organism>
<dbReference type="SUPFAM" id="SSF74788">
    <property type="entry name" value="Cullin repeat-like"/>
    <property type="match status" value="1"/>
</dbReference>
<keyword evidence="7" id="KW-0472">Membrane</keyword>
<proteinExistence type="inferred from homology"/>
<evidence type="ECO:0000256" key="5">
    <source>
        <dbReference type="ARBA" id="ARBA00022927"/>
    </source>
</evidence>
<evidence type="ECO:0000256" key="1">
    <source>
        <dbReference type="ARBA" id="ARBA00004395"/>
    </source>
</evidence>
<dbReference type="InterPro" id="IPR016159">
    <property type="entry name" value="Cullin_repeat-like_dom_sf"/>
</dbReference>
<evidence type="ECO:0000313" key="9">
    <source>
        <dbReference type="EMBL" id="OQR98647.1"/>
    </source>
</evidence>
<dbReference type="GO" id="GO:0000139">
    <property type="term" value="C:Golgi membrane"/>
    <property type="evidence" value="ECO:0007669"/>
    <property type="project" value="UniProtKB-SubCell"/>
</dbReference>
<dbReference type="GO" id="GO:0006891">
    <property type="term" value="P:intra-Golgi vesicle-mediated transport"/>
    <property type="evidence" value="ECO:0007669"/>
    <property type="project" value="TreeGrafter"/>
</dbReference>
<comment type="caution">
    <text evidence="9">The sequence shown here is derived from an EMBL/GenBank/DDBJ whole genome shotgun (WGS) entry which is preliminary data.</text>
</comment>
<gene>
    <name evidence="9" type="ORF">ACHHYP_08243</name>
</gene>
<accession>A0A1V9ZL02</accession>
<evidence type="ECO:0000256" key="2">
    <source>
        <dbReference type="ARBA" id="ARBA00006419"/>
    </source>
</evidence>